<gene>
    <name evidence="3" type="ORF">OKIOD_LOCUS9694</name>
</gene>
<protein>
    <submittedName>
        <fullName evidence="3">Oidioi.mRNA.OKI2018_I69.chr1.g929.t2.cds</fullName>
    </submittedName>
</protein>
<dbReference type="EMBL" id="OU015566">
    <property type="protein sequence ID" value="CAG5103774.1"/>
    <property type="molecule type" value="Genomic_DNA"/>
</dbReference>
<comment type="similarity">
    <text evidence="2">Belongs to the short-chain dehydrogenases/reductases (SDR) family.</text>
</comment>
<dbReference type="InterPro" id="IPR036291">
    <property type="entry name" value="NAD(P)-bd_dom_sf"/>
</dbReference>
<dbReference type="PROSITE" id="PS00061">
    <property type="entry name" value="ADH_SHORT"/>
    <property type="match status" value="1"/>
</dbReference>
<dbReference type="PANTHER" id="PTHR43975:SF2">
    <property type="entry name" value="EG:BACR7A4.14 PROTEIN-RELATED"/>
    <property type="match status" value="1"/>
</dbReference>
<keyword evidence="4" id="KW-1185">Reference proteome</keyword>
<sequence>MAKTAIITGSSRGIGAASAILFAKKGFNVVLQGRNKEKLQGIKEECEKAGAAGVLVVELELSNHADLPRLVEETIDEFGGLDVLVNNAGMGCFANLEEVTGEMMDLILGVNVKAPILISKAAMPHLKKSRGAIVNVSSLASHVRSNMIITGSSRGIGAATAILFAKKGFNVVVQGRNKEKLQQVKEECDKAGAAGVLAIEMELSNTQDLPRLVTETVEKFGGLDVLVNNAALGTIGCNLENTTAEMMDAVLNVNIKAPILITQSAMPHLKKTRGAIVNVSSMVSHVRTNNFFPYAISKAALDQFSLILSGNYAPDGIRVNTVRPAAVATDIWETSGVPKEMLPALVQMEAAKQPCTGMLTAEEIAQAIWMCCDPALPSMTGQNITIHGGRIEDKPWVNPMAPQ</sequence>
<accession>A0ABN7SLE4</accession>
<dbReference type="SUPFAM" id="SSF51735">
    <property type="entry name" value="NAD(P)-binding Rossmann-fold domains"/>
    <property type="match status" value="2"/>
</dbReference>
<evidence type="ECO:0000256" key="2">
    <source>
        <dbReference type="RuleBase" id="RU000363"/>
    </source>
</evidence>
<dbReference type="InterPro" id="IPR002347">
    <property type="entry name" value="SDR_fam"/>
</dbReference>
<dbReference type="PRINTS" id="PR00080">
    <property type="entry name" value="SDRFAMILY"/>
</dbReference>
<dbReference type="InterPro" id="IPR020904">
    <property type="entry name" value="Sc_DH/Rdtase_CS"/>
</dbReference>
<dbReference type="Proteomes" id="UP001158576">
    <property type="component" value="Chromosome 1"/>
</dbReference>
<organism evidence="3 4">
    <name type="scientific">Oikopleura dioica</name>
    <name type="common">Tunicate</name>
    <dbReference type="NCBI Taxonomy" id="34765"/>
    <lineage>
        <taxon>Eukaryota</taxon>
        <taxon>Metazoa</taxon>
        <taxon>Chordata</taxon>
        <taxon>Tunicata</taxon>
        <taxon>Appendicularia</taxon>
        <taxon>Copelata</taxon>
        <taxon>Oikopleuridae</taxon>
        <taxon>Oikopleura</taxon>
    </lineage>
</organism>
<dbReference type="Pfam" id="PF00106">
    <property type="entry name" value="adh_short"/>
    <property type="match status" value="2"/>
</dbReference>
<proteinExistence type="inferred from homology"/>
<name>A0ABN7SLE4_OIKDI</name>
<dbReference type="Gene3D" id="3.40.50.720">
    <property type="entry name" value="NAD(P)-binding Rossmann-like Domain"/>
    <property type="match status" value="2"/>
</dbReference>
<evidence type="ECO:0000256" key="1">
    <source>
        <dbReference type="ARBA" id="ARBA00023002"/>
    </source>
</evidence>
<evidence type="ECO:0000313" key="4">
    <source>
        <dbReference type="Proteomes" id="UP001158576"/>
    </source>
</evidence>
<dbReference type="PANTHER" id="PTHR43975">
    <property type="entry name" value="ZGC:101858"/>
    <property type="match status" value="1"/>
</dbReference>
<keyword evidence="1" id="KW-0560">Oxidoreductase</keyword>
<dbReference type="PRINTS" id="PR00081">
    <property type="entry name" value="GDHRDH"/>
</dbReference>
<reference evidence="3 4" key="1">
    <citation type="submission" date="2021-04" db="EMBL/GenBank/DDBJ databases">
        <authorList>
            <person name="Bliznina A."/>
        </authorList>
    </citation>
    <scope>NUCLEOTIDE SEQUENCE [LARGE SCALE GENOMIC DNA]</scope>
</reference>
<evidence type="ECO:0000313" key="3">
    <source>
        <dbReference type="EMBL" id="CAG5103774.1"/>
    </source>
</evidence>